<accession>A0ABM7NRA6</accession>
<name>A0ABM7NRA6_9VIRU</name>
<dbReference type="Proteomes" id="UP001321479">
    <property type="component" value="Segment"/>
</dbReference>
<dbReference type="GeneID" id="80557903"/>
<proteinExistence type="predicted"/>
<reference evidence="1 2" key="1">
    <citation type="submission" date="2021-02" db="EMBL/GenBank/DDBJ databases">
        <title>Cotonvirus japonicus, which uses Golgi apparatus of host cells for its virion factory, phylogenetically links tailed tupanvirus and icosahedral mimivirus.</title>
        <authorList>
            <person name="Takahashi H."/>
            <person name="Fukaya S."/>
            <person name="Song C."/>
            <person name="Murata K."/>
            <person name="Takemura M."/>
        </authorList>
    </citation>
    <scope>NUCLEOTIDE SEQUENCE [LARGE SCALE GENOMIC DNA]</scope>
</reference>
<evidence type="ECO:0000313" key="2">
    <source>
        <dbReference type="Proteomes" id="UP001321479"/>
    </source>
</evidence>
<organism evidence="1 2">
    <name type="scientific">Cotonvirus japonicus</name>
    <dbReference type="NCBI Taxonomy" id="2811091"/>
    <lineage>
        <taxon>Viruses</taxon>
        <taxon>Varidnaviria</taxon>
        <taxon>Bamfordvirae</taxon>
        <taxon>Nucleocytoviricota</taxon>
        <taxon>Megaviricetes</taxon>
        <taxon>Imitervirales</taxon>
        <taxon>Mimiviridae</taxon>
        <taxon>Megamimivirinae</taxon>
        <taxon>Cotonvirus</taxon>
        <taxon>Cotonvirus japonicum</taxon>
    </lineage>
</organism>
<dbReference type="EMBL" id="AP024483">
    <property type="protein sequence ID" value="BCS82698.1"/>
    <property type="molecule type" value="Genomic_DNA"/>
</dbReference>
<keyword evidence="2" id="KW-1185">Reference proteome</keyword>
<protein>
    <submittedName>
        <fullName evidence="1">Uncharacterized protein</fullName>
    </submittedName>
</protein>
<dbReference type="RefSeq" id="YP_010841306.1">
    <property type="nucleotide sequence ID" value="NC_079139.1"/>
</dbReference>
<evidence type="ECO:0000313" key="1">
    <source>
        <dbReference type="EMBL" id="BCS82698.1"/>
    </source>
</evidence>
<sequence length="197" mass="23640">MVYNKIIIIEGYSLKIDELVDFLELQREISQWSLPKDYKSDTKNLNKEEKIEWIKQNGIYSDKYSNIEIFQPRCCSKSEDYIVGRKIKTYHRISVKCNDCDKYFCCDKCIGLTENGFYDVETILNEVKPIKKNHICKICHNDNKTSSKFKCKFCKFHKLNGECKPKKWKWYNDTIKIWFSNKSRNYYYQLNDCLSCT</sequence>